<dbReference type="EMBL" id="CAAALY010259490">
    <property type="protein sequence ID" value="VEL38927.1"/>
    <property type="molecule type" value="Genomic_DNA"/>
</dbReference>
<organism evidence="1 2">
    <name type="scientific">Protopolystoma xenopodis</name>
    <dbReference type="NCBI Taxonomy" id="117903"/>
    <lineage>
        <taxon>Eukaryota</taxon>
        <taxon>Metazoa</taxon>
        <taxon>Spiralia</taxon>
        <taxon>Lophotrochozoa</taxon>
        <taxon>Platyhelminthes</taxon>
        <taxon>Monogenea</taxon>
        <taxon>Polyopisthocotylea</taxon>
        <taxon>Polystomatidea</taxon>
        <taxon>Polystomatidae</taxon>
        <taxon>Protopolystoma</taxon>
    </lineage>
</organism>
<name>A0A3S5AVR3_9PLAT</name>
<keyword evidence="2" id="KW-1185">Reference proteome</keyword>
<evidence type="ECO:0000313" key="2">
    <source>
        <dbReference type="Proteomes" id="UP000784294"/>
    </source>
</evidence>
<protein>
    <submittedName>
        <fullName evidence="1">Uncharacterized protein</fullName>
    </submittedName>
</protein>
<dbReference type="AlphaFoldDB" id="A0A3S5AVR3"/>
<accession>A0A3S5AVR3</accession>
<sequence length="103" mass="11654">MFACSCLVYRVVNKRMCALLLKRIGMLLPAIVQEEAREPRATRPKTSVSEEYATIHRGTTKLEAKSVFDAYVGMGTCMEKSRNFQYSGKLKLLENYPRNSAAD</sequence>
<proteinExistence type="predicted"/>
<evidence type="ECO:0000313" key="1">
    <source>
        <dbReference type="EMBL" id="VEL38927.1"/>
    </source>
</evidence>
<comment type="caution">
    <text evidence="1">The sequence shown here is derived from an EMBL/GenBank/DDBJ whole genome shotgun (WGS) entry which is preliminary data.</text>
</comment>
<dbReference type="Proteomes" id="UP000784294">
    <property type="component" value="Unassembled WGS sequence"/>
</dbReference>
<gene>
    <name evidence="1" type="ORF">PXEA_LOCUS32367</name>
</gene>
<reference evidence="1" key="1">
    <citation type="submission" date="2018-11" db="EMBL/GenBank/DDBJ databases">
        <authorList>
            <consortium name="Pathogen Informatics"/>
        </authorList>
    </citation>
    <scope>NUCLEOTIDE SEQUENCE</scope>
</reference>